<dbReference type="InterPro" id="IPR000620">
    <property type="entry name" value="EamA_dom"/>
</dbReference>
<dbReference type="PANTHER" id="PTHR22911">
    <property type="entry name" value="ACYL-MALONYL CONDENSING ENZYME-RELATED"/>
    <property type="match status" value="1"/>
</dbReference>
<dbReference type="SUPFAM" id="SSF103481">
    <property type="entry name" value="Multidrug resistance efflux transporter EmrE"/>
    <property type="match status" value="2"/>
</dbReference>
<protein>
    <submittedName>
        <fullName evidence="5">DMT family transporter</fullName>
    </submittedName>
</protein>
<feature type="transmembrane region" description="Helical" evidence="2">
    <location>
        <begin position="259"/>
        <end position="277"/>
    </location>
</feature>
<feature type="domain" description="EamA" evidence="4">
    <location>
        <begin position="142"/>
        <end position="275"/>
    </location>
</feature>
<keyword evidence="2" id="KW-0812">Transmembrane</keyword>
<accession>A0ABT4RGK3</accession>
<evidence type="ECO:0000313" key="6">
    <source>
        <dbReference type="Proteomes" id="UP001147700"/>
    </source>
</evidence>
<feature type="signal peptide" evidence="3">
    <location>
        <begin position="1"/>
        <end position="21"/>
    </location>
</feature>
<evidence type="ECO:0000259" key="4">
    <source>
        <dbReference type="Pfam" id="PF00892"/>
    </source>
</evidence>
<dbReference type="Gene3D" id="1.10.3730.20">
    <property type="match status" value="1"/>
</dbReference>
<keyword evidence="2" id="KW-0472">Membrane</keyword>
<feature type="chain" id="PRO_5046625988" evidence="3">
    <location>
        <begin position="22"/>
        <end position="288"/>
    </location>
</feature>
<comment type="caution">
    <text evidence="5">The sequence shown here is derived from an EMBL/GenBank/DDBJ whole genome shotgun (WGS) entry which is preliminary data.</text>
</comment>
<organism evidence="5 6">
    <name type="scientific">Solirubrobacter deserti</name>
    <dbReference type="NCBI Taxonomy" id="2282478"/>
    <lineage>
        <taxon>Bacteria</taxon>
        <taxon>Bacillati</taxon>
        <taxon>Actinomycetota</taxon>
        <taxon>Thermoleophilia</taxon>
        <taxon>Solirubrobacterales</taxon>
        <taxon>Solirubrobacteraceae</taxon>
        <taxon>Solirubrobacter</taxon>
    </lineage>
</organism>
<dbReference type="EMBL" id="JAPCID010000011">
    <property type="protein sequence ID" value="MDA0137686.1"/>
    <property type="molecule type" value="Genomic_DNA"/>
</dbReference>
<dbReference type="InterPro" id="IPR037185">
    <property type="entry name" value="EmrE-like"/>
</dbReference>
<proteinExistence type="inferred from homology"/>
<name>A0ABT4RGK3_9ACTN</name>
<dbReference type="Pfam" id="PF00892">
    <property type="entry name" value="EamA"/>
    <property type="match status" value="2"/>
</dbReference>
<keyword evidence="2" id="KW-1133">Transmembrane helix</keyword>
<sequence length="288" mass="28492">MSRFQVLLASLCFGTTGTAQALGPAGLSPAGVGAARILIGGALLVLVALLADGLRGLPRRPLLLAAAAVAAYQLSFFAAVADTGVAVGTIVALGSAPALAGALEWLVERRAPTRAWAIATALACAGVAMLALAGADASISVLGVALALVAGASYAGYTYAAKQMLQAGHTPERVMAGAFGLGAVVLLPVLFITGAEWLATTDGLLLAVFLGVVPTAGAYLLFARGLKRLSAAETATLTLAEPLTATLLGVIVLSEALNAPAAVGAALILSGLLVLAAPEVRRPVTVPA</sequence>
<feature type="transmembrane region" description="Helical" evidence="2">
    <location>
        <begin position="234"/>
        <end position="253"/>
    </location>
</feature>
<feature type="transmembrane region" description="Helical" evidence="2">
    <location>
        <begin position="173"/>
        <end position="192"/>
    </location>
</feature>
<feature type="transmembrane region" description="Helical" evidence="2">
    <location>
        <begin position="204"/>
        <end position="222"/>
    </location>
</feature>
<gene>
    <name evidence="5" type="ORF">OJ962_09270</name>
</gene>
<feature type="domain" description="EamA" evidence="4">
    <location>
        <begin position="6"/>
        <end position="131"/>
    </location>
</feature>
<comment type="similarity">
    <text evidence="1">Belongs to the EamA transporter family.</text>
</comment>
<feature type="transmembrane region" description="Helical" evidence="2">
    <location>
        <begin position="139"/>
        <end position="161"/>
    </location>
</feature>
<feature type="transmembrane region" description="Helical" evidence="2">
    <location>
        <begin position="115"/>
        <end position="133"/>
    </location>
</feature>
<evidence type="ECO:0000256" key="3">
    <source>
        <dbReference type="SAM" id="SignalP"/>
    </source>
</evidence>
<evidence type="ECO:0000313" key="5">
    <source>
        <dbReference type="EMBL" id="MDA0137686.1"/>
    </source>
</evidence>
<evidence type="ECO:0000256" key="1">
    <source>
        <dbReference type="ARBA" id="ARBA00007362"/>
    </source>
</evidence>
<reference evidence="5" key="1">
    <citation type="submission" date="2022-10" db="EMBL/GenBank/DDBJ databases">
        <title>The WGS of Solirubrobacter sp. CPCC 204708.</title>
        <authorList>
            <person name="Jiang Z."/>
        </authorList>
    </citation>
    <scope>NUCLEOTIDE SEQUENCE</scope>
    <source>
        <strain evidence="5">CPCC 204708</strain>
    </source>
</reference>
<dbReference type="Proteomes" id="UP001147700">
    <property type="component" value="Unassembled WGS sequence"/>
</dbReference>
<dbReference type="PANTHER" id="PTHR22911:SF79">
    <property type="entry name" value="MOBA-LIKE NTP TRANSFERASE DOMAIN-CONTAINING PROTEIN"/>
    <property type="match status" value="1"/>
</dbReference>
<dbReference type="RefSeq" id="WP_202953043.1">
    <property type="nucleotide sequence ID" value="NZ_JAPCID010000011.1"/>
</dbReference>
<feature type="transmembrane region" description="Helical" evidence="2">
    <location>
        <begin position="85"/>
        <end position="103"/>
    </location>
</feature>
<feature type="transmembrane region" description="Helical" evidence="2">
    <location>
        <begin position="31"/>
        <end position="50"/>
    </location>
</feature>
<evidence type="ECO:0000256" key="2">
    <source>
        <dbReference type="SAM" id="Phobius"/>
    </source>
</evidence>
<keyword evidence="6" id="KW-1185">Reference proteome</keyword>
<keyword evidence="3" id="KW-0732">Signal</keyword>
<feature type="transmembrane region" description="Helical" evidence="2">
    <location>
        <begin position="62"/>
        <end position="79"/>
    </location>
</feature>